<keyword evidence="10" id="KW-1185">Reference proteome</keyword>
<sequence>MHTKANGVGERKKLVTLRVQAITQPGETVVVSGDCPQLGSWNVTDAVPLSLEDAGRQIWGGRLTVPADRPVHFRYLVVMLVPVASGGQEVVVRRWEAPIQPRYLGSYYSEMADQIDILGSYDGMELIEPGWLTTDTVIQLKLYNNPITIWKRKLKNVPFTFKVTPIDLERRSEVMNEQDSNFVQQSQFGHLYNPSEYVIFQARVFKPHTIAYMVDFYSHQDSSLPEHVGFCYILPSNLRDAAGRLTMPISGKKQQQPIGQMNEHAEVQAVCRVENVLENTVASFNYAARHGADMVELDVQLSKDLVPVIYHDYNICISMKKKRSQGEHELLEMAVRDLTAKQLQMLKLSPAKSEGGHYFEEDDAEDNQPFPTLQHVLDAVDQEVGFNIEIKCPMQLHDGSWEAGLQLDLNEYIDLILKEILEHAGSRIIILSCFHPDICTMVRLKQNKYPLLFLTQGVTERYPPYLDTRTSSVPMAAFFALSMSLLVSLARVGQVGESQRVDVAQGINVHAEDLLRECSYISFVKSHKLVLFCWGEDINHSDVVQRLKDQGVDGVIYDK</sequence>
<evidence type="ECO:0000256" key="4">
    <source>
        <dbReference type="ARBA" id="ARBA00022842"/>
    </source>
</evidence>
<reference evidence="9 10" key="1">
    <citation type="submission" date="2022-01" db="EMBL/GenBank/DDBJ databases">
        <title>A chromosomal length assembly of Cordylochernes scorpioides.</title>
        <authorList>
            <person name="Zeh D."/>
            <person name="Zeh J."/>
        </authorList>
    </citation>
    <scope>NUCLEOTIDE SEQUENCE [LARGE SCALE GENOMIC DNA]</scope>
    <source>
        <strain evidence="9">IN4F17</strain>
        <tissue evidence="9">Whole Body</tissue>
    </source>
</reference>
<keyword evidence="6" id="KW-0456">Lyase</keyword>
<keyword evidence="3" id="KW-0378">Hydrolase</keyword>
<evidence type="ECO:0000256" key="5">
    <source>
        <dbReference type="ARBA" id="ARBA00023157"/>
    </source>
</evidence>
<proteinExistence type="predicted"/>
<gene>
    <name evidence="9" type="ORF">LAZ67_8000033</name>
</gene>
<dbReference type="Gene3D" id="3.20.20.190">
    <property type="entry name" value="Phosphatidylinositol (PI) phosphodiesterase"/>
    <property type="match status" value="1"/>
</dbReference>
<dbReference type="InterPro" id="IPR017946">
    <property type="entry name" value="PLC-like_Pdiesterase_TIM-brl"/>
</dbReference>
<name>A0ABY6KSA9_9ARAC</name>
<keyword evidence="5" id="KW-1015">Disulfide bond</keyword>
<dbReference type="Pfam" id="PF00686">
    <property type="entry name" value="CBM_20"/>
    <property type="match status" value="1"/>
</dbReference>
<protein>
    <submittedName>
        <fullName evidence="9">GPCPD1</fullName>
    </submittedName>
</protein>
<evidence type="ECO:0000313" key="9">
    <source>
        <dbReference type="EMBL" id="UYV70618.1"/>
    </source>
</evidence>
<dbReference type="Proteomes" id="UP001235939">
    <property type="component" value="Chromosome 08"/>
</dbReference>
<dbReference type="PROSITE" id="PS50007">
    <property type="entry name" value="PIPLC_X_DOMAIN"/>
    <property type="match status" value="1"/>
</dbReference>
<dbReference type="InterPro" id="IPR051578">
    <property type="entry name" value="GDPD"/>
</dbReference>
<evidence type="ECO:0000256" key="3">
    <source>
        <dbReference type="ARBA" id="ARBA00022801"/>
    </source>
</evidence>
<dbReference type="EMBL" id="CP092870">
    <property type="protein sequence ID" value="UYV70618.1"/>
    <property type="molecule type" value="Genomic_DNA"/>
</dbReference>
<dbReference type="InterPro" id="IPR002044">
    <property type="entry name" value="CBM20"/>
</dbReference>
<dbReference type="InterPro" id="IPR013784">
    <property type="entry name" value="Carb-bd-like_fold"/>
</dbReference>
<dbReference type="InterPro" id="IPR057506">
    <property type="entry name" value="C2_GPCPD1"/>
</dbReference>
<dbReference type="SUPFAM" id="SSF51695">
    <property type="entry name" value="PLC-like phosphodiesterases"/>
    <property type="match status" value="1"/>
</dbReference>
<dbReference type="PROSITE" id="PS51704">
    <property type="entry name" value="GP_PDE"/>
    <property type="match status" value="1"/>
</dbReference>
<evidence type="ECO:0000259" key="7">
    <source>
        <dbReference type="PROSITE" id="PS51166"/>
    </source>
</evidence>
<keyword evidence="2" id="KW-0479">Metal-binding</keyword>
<dbReference type="SUPFAM" id="SSF49452">
    <property type="entry name" value="Starch-binding domain-like"/>
    <property type="match status" value="1"/>
</dbReference>
<dbReference type="PANTHER" id="PTHR22958">
    <property type="entry name" value="GLYCEROPHOSPHORYL DIESTER PHOSPHODIESTERASE"/>
    <property type="match status" value="1"/>
</dbReference>
<evidence type="ECO:0000256" key="1">
    <source>
        <dbReference type="ARBA" id="ARBA00000110"/>
    </source>
</evidence>
<dbReference type="Pfam" id="PF25329">
    <property type="entry name" value="C2_GDE1"/>
    <property type="match status" value="1"/>
</dbReference>
<accession>A0ABY6KSA9</accession>
<comment type="catalytic activity">
    <reaction evidence="1">
        <text>an N-(acyl)-sphingosylphosphoethanolamine = an N-(acyl)-sphingosyl-1,3-cyclic phosphate + ethanolamine</text>
        <dbReference type="Rhea" id="RHEA:60648"/>
        <dbReference type="ChEBI" id="CHEBI:57603"/>
        <dbReference type="ChEBI" id="CHEBI:143891"/>
        <dbReference type="ChEBI" id="CHEBI:143892"/>
    </reaction>
</comment>
<dbReference type="SMART" id="SM01065">
    <property type="entry name" value="CBM_2"/>
    <property type="match status" value="1"/>
</dbReference>
<dbReference type="PROSITE" id="PS51166">
    <property type="entry name" value="CBM20"/>
    <property type="match status" value="1"/>
</dbReference>
<dbReference type="InterPro" id="IPR030395">
    <property type="entry name" value="GP_PDE_dom"/>
</dbReference>
<feature type="domain" description="GP-PDE" evidence="8">
    <location>
        <begin position="255"/>
        <end position="559"/>
    </location>
</feature>
<keyword evidence="4" id="KW-0460">Magnesium</keyword>
<dbReference type="PANTHER" id="PTHR22958:SF1">
    <property type="entry name" value="GLYCEROPHOSPHOCHOLINE PHOSPHODIESTERASE GPCPD1"/>
    <property type="match status" value="1"/>
</dbReference>
<dbReference type="InterPro" id="IPR013783">
    <property type="entry name" value="Ig-like_fold"/>
</dbReference>
<dbReference type="Gene3D" id="2.60.40.10">
    <property type="entry name" value="Immunoglobulins"/>
    <property type="match status" value="1"/>
</dbReference>
<organism evidence="9 10">
    <name type="scientific">Cordylochernes scorpioides</name>
    <dbReference type="NCBI Taxonomy" id="51811"/>
    <lineage>
        <taxon>Eukaryota</taxon>
        <taxon>Metazoa</taxon>
        <taxon>Ecdysozoa</taxon>
        <taxon>Arthropoda</taxon>
        <taxon>Chelicerata</taxon>
        <taxon>Arachnida</taxon>
        <taxon>Pseudoscorpiones</taxon>
        <taxon>Cheliferoidea</taxon>
        <taxon>Chernetidae</taxon>
        <taxon>Cordylochernes</taxon>
    </lineage>
</organism>
<dbReference type="Pfam" id="PF03009">
    <property type="entry name" value="GDPD"/>
    <property type="match status" value="1"/>
</dbReference>
<feature type="domain" description="CBM20" evidence="7">
    <location>
        <begin position="7"/>
        <end position="123"/>
    </location>
</feature>
<evidence type="ECO:0000313" key="10">
    <source>
        <dbReference type="Proteomes" id="UP001235939"/>
    </source>
</evidence>
<evidence type="ECO:0000259" key="8">
    <source>
        <dbReference type="PROSITE" id="PS51704"/>
    </source>
</evidence>
<evidence type="ECO:0000256" key="2">
    <source>
        <dbReference type="ARBA" id="ARBA00022723"/>
    </source>
</evidence>
<evidence type="ECO:0000256" key="6">
    <source>
        <dbReference type="ARBA" id="ARBA00023239"/>
    </source>
</evidence>